<dbReference type="GO" id="GO:0005886">
    <property type="term" value="C:plasma membrane"/>
    <property type="evidence" value="ECO:0007669"/>
    <property type="project" value="UniProtKB-SubCell"/>
</dbReference>
<dbReference type="OrthoDB" id="9791970at2"/>
<evidence type="ECO:0000313" key="9">
    <source>
        <dbReference type="EMBL" id="SEA61071.1"/>
    </source>
</evidence>
<evidence type="ECO:0000256" key="2">
    <source>
        <dbReference type="ARBA" id="ARBA00008472"/>
    </source>
</evidence>
<dbReference type="InterPro" id="IPR038430">
    <property type="entry name" value="NDAH_ubi_oxred_su3_sf"/>
</dbReference>
<dbReference type="Gene3D" id="1.20.58.1610">
    <property type="entry name" value="NADH:ubiquinone/plastoquinone oxidoreductase, chain 3"/>
    <property type="match status" value="1"/>
</dbReference>
<feature type="transmembrane region" description="Helical" evidence="8">
    <location>
        <begin position="12"/>
        <end position="34"/>
    </location>
</feature>
<dbReference type="GO" id="GO:0030964">
    <property type="term" value="C:NADH dehydrogenase complex"/>
    <property type="evidence" value="ECO:0007669"/>
    <property type="project" value="TreeGrafter"/>
</dbReference>
<evidence type="ECO:0000313" key="10">
    <source>
        <dbReference type="Proteomes" id="UP000199409"/>
    </source>
</evidence>
<dbReference type="STRING" id="37625.SAMN05660420_02602"/>
<comment type="catalytic activity">
    <reaction evidence="7">
        <text>a quinone + NADH + 5 H(+)(in) = a quinol + NAD(+) + 4 H(+)(out)</text>
        <dbReference type="Rhea" id="RHEA:57888"/>
        <dbReference type="ChEBI" id="CHEBI:15378"/>
        <dbReference type="ChEBI" id="CHEBI:24646"/>
        <dbReference type="ChEBI" id="CHEBI:57540"/>
        <dbReference type="ChEBI" id="CHEBI:57945"/>
        <dbReference type="ChEBI" id="CHEBI:132124"/>
    </reaction>
</comment>
<dbReference type="InterPro" id="IPR000440">
    <property type="entry name" value="NADH_UbQ/plastoQ_OxRdtase_su3"/>
</dbReference>
<keyword evidence="7" id="KW-0520">NAD</keyword>
<evidence type="ECO:0000256" key="4">
    <source>
        <dbReference type="ARBA" id="ARBA00022692"/>
    </source>
</evidence>
<gene>
    <name evidence="9" type="ORF">SAMN05660420_02602</name>
</gene>
<keyword evidence="5 8" id="KW-1133">Transmembrane helix</keyword>
<dbReference type="GO" id="GO:0048038">
    <property type="term" value="F:quinone binding"/>
    <property type="evidence" value="ECO:0007669"/>
    <property type="project" value="UniProtKB-KW"/>
</dbReference>
<evidence type="ECO:0000256" key="6">
    <source>
        <dbReference type="ARBA" id="ARBA00023136"/>
    </source>
</evidence>
<organism evidence="9 10">
    <name type="scientific">Desulfuromusa kysingii</name>
    <dbReference type="NCBI Taxonomy" id="37625"/>
    <lineage>
        <taxon>Bacteria</taxon>
        <taxon>Pseudomonadati</taxon>
        <taxon>Thermodesulfobacteriota</taxon>
        <taxon>Desulfuromonadia</taxon>
        <taxon>Desulfuromonadales</taxon>
        <taxon>Geopsychrobacteraceae</taxon>
        <taxon>Desulfuromusa</taxon>
    </lineage>
</organism>
<reference evidence="9 10" key="1">
    <citation type="submission" date="2016-10" db="EMBL/GenBank/DDBJ databases">
        <authorList>
            <person name="de Groot N.N."/>
        </authorList>
    </citation>
    <scope>NUCLEOTIDE SEQUENCE [LARGE SCALE GENOMIC DNA]</scope>
    <source>
        <strain evidence="9 10">DSM 7343</strain>
    </source>
</reference>
<name>A0A1H4CKV1_9BACT</name>
<protein>
    <recommendedName>
        <fullName evidence="7">NADH-quinone oxidoreductase subunit</fullName>
        <ecNumber evidence="7">7.1.1.-</ecNumber>
    </recommendedName>
</protein>
<comment type="similarity">
    <text evidence="2 7">Belongs to the complex I subunit 3 family.</text>
</comment>
<sequence>MVEQYLVDYMYVIVLLIMGIICGLAPLLLSVFFAPRHLYSKTRETYECGMDPYGSAWNIRFDISYYLYALIFLAFDVDVLYLFPVATAFDTVSAVRGISELLIFVGILSLAIVYAWVKGVFTWPNRRKAC</sequence>
<dbReference type="EC" id="7.1.1.-" evidence="7"/>
<dbReference type="EMBL" id="FNQN01000008">
    <property type="protein sequence ID" value="SEA61071.1"/>
    <property type="molecule type" value="Genomic_DNA"/>
</dbReference>
<keyword evidence="10" id="KW-1185">Reference proteome</keyword>
<accession>A0A1H4CKV1</accession>
<keyword evidence="3" id="KW-0813">Transport</keyword>
<keyword evidence="6 8" id="KW-0472">Membrane</keyword>
<evidence type="ECO:0000256" key="5">
    <source>
        <dbReference type="ARBA" id="ARBA00022989"/>
    </source>
</evidence>
<evidence type="ECO:0000256" key="8">
    <source>
        <dbReference type="SAM" id="Phobius"/>
    </source>
</evidence>
<dbReference type="PANTHER" id="PTHR11058:SF9">
    <property type="entry name" value="NADH-UBIQUINONE OXIDOREDUCTASE CHAIN 3"/>
    <property type="match status" value="1"/>
</dbReference>
<comment type="function">
    <text evidence="7">NDH-1 shuttles electrons from NADH, via FMN and iron-sulfur (Fe-S) centers, to quinones in the respiratory chain.</text>
</comment>
<keyword evidence="4 7" id="KW-0812">Transmembrane</keyword>
<comment type="subcellular location">
    <subcellularLocation>
        <location evidence="7">Cell membrane</location>
        <topology evidence="7">Multi-pass membrane protein</topology>
    </subcellularLocation>
    <subcellularLocation>
        <location evidence="1">Membrane</location>
    </subcellularLocation>
</comment>
<dbReference type="Proteomes" id="UP000199409">
    <property type="component" value="Unassembled WGS sequence"/>
</dbReference>
<dbReference type="RefSeq" id="WP_092349367.1">
    <property type="nucleotide sequence ID" value="NZ_FNQN01000008.1"/>
</dbReference>
<evidence type="ECO:0000256" key="3">
    <source>
        <dbReference type="ARBA" id="ARBA00022448"/>
    </source>
</evidence>
<feature type="transmembrane region" description="Helical" evidence="8">
    <location>
        <begin position="98"/>
        <end position="117"/>
    </location>
</feature>
<dbReference type="AlphaFoldDB" id="A0A1H4CKV1"/>
<keyword evidence="7" id="KW-0874">Quinone</keyword>
<proteinExistence type="inferred from homology"/>
<evidence type="ECO:0000256" key="7">
    <source>
        <dbReference type="RuleBase" id="RU003639"/>
    </source>
</evidence>
<feature type="transmembrane region" description="Helical" evidence="8">
    <location>
        <begin position="65"/>
        <end position="86"/>
    </location>
</feature>
<dbReference type="GO" id="GO:0008137">
    <property type="term" value="F:NADH dehydrogenase (ubiquinone) activity"/>
    <property type="evidence" value="ECO:0007669"/>
    <property type="project" value="InterPro"/>
</dbReference>
<dbReference type="PANTHER" id="PTHR11058">
    <property type="entry name" value="NADH-UBIQUINONE OXIDOREDUCTASE CHAIN 3"/>
    <property type="match status" value="1"/>
</dbReference>
<evidence type="ECO:0000256" key="1">
    <source>
        <dbReference type="ARBA" id="ARBA00004370"/>
    </source>
</evidence>
<dbReference type="Pfam" id="PF00507">
    <property type="entry name" value="Oxidored_q4"/>
    <property type="match status" value="1"/>
</dbReference>